<protein>
    <recommendedName>
        <fullName evidence="4">Reticulon domain-containing protein</fullName>
    </recommendedName>
</protein>
<evidence type="ECO:0008006" key="4">
    <source>
        <dbReference type="Google" id="ProtNLM"/>
    </source>
</evidence>
<evidence type="ECO:0000256" key="1">
    <source>
        <dbReference type="SAM" id="Phobius"/>
    </source>
</evidence>
<evidence type="ECO:0000313" key="3">
    <source>
        <dbReference type="EMBL" id="PVH65728.1"/>
    </source>
</evidence>
<dbReference type="PROSITE" id="PS51257">
    <property type="entry name" value="PROKAR_LIPOPROTEIN"/>
    <property type="match status" value="1"/>
</dbReference>
<feature type="transmembrane region" description="Helical" evidence="1">
    <location>
        <begin position="116"/>
        <end position="141"/>
    </location>
</feature>
<name>A0A2T8KU62_9POAL</name>
<keyword evidence="1" id="KW-0472">Membrane</keyword>
<dbReference type="EMBL" id="CM008046">
    <property type="protein sequence ID" value="PVH65728.1"/>
    <property type="molecule type" value="Genomic_DNA"/>
</dbReference>
<dbReference type="InterPro" id="IPR006311">
    <property type="entry name" value="TAT_signal"/>
</dbReference>
<dbReference type="AlphaFoldDB" id="A0A2T8KU62"/>
<proteinExistence type="predicted"/>
<dbReference type="Proteomes" id="UP000243499">
    <property type="component" value="Chromosome 1"/>
</dbReference>
<dbReference type="Gramene" id="PVH65728">
    <property type="protein sequence ID" value="PVH65728"/>
    <property type="gene ID" value="PAHAL_1G061400"/>
</dbReference>
<reference evidence="3" key="1">
    <citation type="submission" date="2018-04" db="EMBL/GenBank/DDBJ databases">
        <title>WGS assembly of Panicum hallii.</title>
        <authorList>
            <person name="Lovell J."/>
            <person name="Jenkins J."/>
            <person name="Lowry D."/>
            <person name="Mamidi S."/>
            <person name="Sreedasyam A."/>
            <person name="Weng X."/>
            <person name="Barry K."/>
            <person name="Bonette J."/>
            <person name="Campitelli B."/>
            <person name="Daum C."/>
            <person name="Gordon S."/>
            <person name="Gould B."/>
            <person name="Lipzen A."/>
            <person name="Macqueen A."/>
            <person name="Palacio-Mejia J."/>
            <person name="Plott C."/>
            <person name="Shakirov E."/>
            <person name="Shu S."/>
            <person name="Yoshinaga Y."/>
            <person name="Zane M."/>
            <person name="Rokhsar D."/>
            <person name="Grimwood J."/>
            <person name="Schmutz J."/>
            <person name="Juenger T."/>
        </authorList>
    </citation>
    <scope>NUCLEOTIDE SEQUENCE [LARGE SCALE GENOMIC DNA]</scope>
    <source>
        <strain evidence="3">FIL2</strain>
    </source>
</reference>
<sequence>MASRRLLLQLGAAAAASSLLAASCCPDAALPPPSRDAPATTDCTDVPRTVDVAAAISRGARRLGPPRHLRSLSDIPADAPAAAASDDIPADAPAASPSGDVAAAAGHFQSTFLDVAFVFLLVFLAALASSVVLALLVAGLVKIAALLASFLAGRYAAARTAREKVRVRPLDQDAVELGRWPLTTAAAATKRPRRPWLRAAPALDWDSLVVVEPYISDATSSVNILLSPIIRVLTSCLE</sequence>
<feature type="signal peptide" evidence="2">
    <location>
        <begin position="1"/>
        <end position="21"/>
    </location>
</feature>
<feature type="chain" id="PRO_5015496046" description="Reticulon domain-containing protein" evidence="2">
    <location>
        <begin position="22"/>
        <end position="238"/>
    </location>
</feature>
<dbReference type="PROSITE" id="PS51318">
    <property type="entry name" value="TAT"/>
    <property type="match status" value="1"/>
</dbReference>
<evidence type="ECO:0000256" key="2">
    <source>
        <dbReference type="SAM" id="SignalP"/>
    </source>
</evidence>
<keyword evidence="1" id="KW-0812">Transmembrane</keyword>
<keyword evidence="1" id="KW-1133">Transmembrane helix</keyword>
<accession>A0A2T8KU62</accession>
<gene>
    <name evidence="3" type="ORF">PAHAL_1G061400</name>
</gene>
<keyword evidence="2" id="KW-0732">Signal</keyword>
<organism evidence="3">
    <name type="scientific">Panicum hallii</name>
    <dbReference type="NCBI Taxonomy" id="206008"/>
    <lineage>
        <taxon>Eukaryota</taxon>
        <taxon>Viridiplantae</taxon>
        <taxon>Streptophyta</taxon>
        <taxon>Embryophyta</taxon>
        <taxon>Tracheophyta</taxon>
        <taxon>Spermatophyta</taxon>
        <taxon>Magnoliopsida</taxon>
        <taxon>Liliopsida</taxon>
        <taxon>Poales</taxon>
        <taxon>Poaceae</taxon>
        <taxon>PACMAD clade</taxon>
        <taxon>Panicoideae</taxon>
        <taxon>Panicodae</taxon>
        <taxon>Paniceae</taxon>
        <taxon>Panicinae</taxon>
        <taxon>Panicum</taxon>
        <taxon>Panicum sect. Panicum</taxon>
    </lineage>
</organism>